<accession>A0ABM7MM54</accession>
<organism evidence="1 2">
    <name type="scientific">Rhodoferax lithotrophicus</name>
    <dbReference type="NCBI Taxonomy" id="2798804"/>
    <lineage>
        <taxon>Bacteria</taxon>
        <taxon>Pseudomonadati</taxon>
        <taxon>Pseudomonadota</taxon>
        <taxon>Betaproteobacteria</taxon>
        <taxon>Burkholderiales</taxon>
        <taxon>Comamonadaceae</taxon>
        <taxon>Rhodoferax</taxon>
    </lineage>
</organism>
<proteinExistence type="predicted"/>
<protein>
    <recommendedName>
        <fullName evidence="3">LIM zinc-binding domain-containing protein</fullName>
    </recommendedName>
</protein>
<dbReference type="SUPFAM" id="SSF57850">
    <property type="entry name" value="RING/U-box"/>
    <property type="match status" value="1"/>
</dbReference>
<dbReference type="EMBL" id="AP024238">
    <property type="protein sequence ID" value="BCO27329.1"/>
    <property type="molecule type" value="Genomic_DNA"/>
</dbReference>
<evidence type="ECO:0000313" key="2">
    <source>
        <dbReference type="Proteomes" id="UP000824366"/>
    </source>
</evidence>
<keyword evidence="2" id="KW-1185">Reference proteome</keyword>
<gene>
    <name evidence="1" type="ORF">MIZ03_2217</name>
</gene>
<dbReference type="Proteomes" id="UP000824366">
    <property type="component" value="Chromosome"/>
</dbReference>
<evidence type="ECO:0008006" key="3">
    <source>
        <dbReference type="Google" id="ProtNLM"/>
    </source>
</evidence>
<reference evidence="1 2" key="1">
    <citation type="journal article" date="2021" name="Microbiol. Spectr.">
        <title>A Single Bacterium Capable of Oxidation and Reduction of Iron at Circumneutral pH.</title>
        <authorList>
            <person name="Kato S."/>
            <person name="Ohkuma M."/>
        </authorList>
    </citation>
    <scope>NUCLEOTIDE SEQUENCE [LARGE SCALE GENOMIC DNA]</scope>
    <source>
        <strain evidence="1 2">MIZ03</strain>
    </source>
</reference>
<evidence type="ECO:0000313" key="1">
    <source>
        <dbReference type="EMBL" id="BCO27329.1"/>
    </source>
</evidence>
<name>A0ABM7MM54_9BURK</name>
<sequence>MTQQAHDFQMCDECGKDVAKIWRVHKGHKFCSTCYARVFKRRMCPKCGNFAKLPKK</sequence>